<evidence type="ECO:0000313" key="3">
    <source>
        <dbReference type="Proteomes" id="UP001168821"/>
    </source>
</evidence>
<gene>
    <name evidence="2" type="ORF">Zmor_005361</name>
</gene>
<dbReference type="AlphaFoldDB" id="A0AA38MKK9"/>
<accession>A0AA38MKK9</accession>
<evidence type="ECO:0000256" key="1">
    <source>
        <dbReference type="SAM" id="MobiDB-lite"/>
    </source>
</evidence>
<evidence type="ECO:0000313" key="2">
    <source>
        <dbReference type="EMBL" id="KAJ3660935.1"/>
    </source>
</evidence>
<keyword evidence="3" id="KW-1185">Reference proteome</keyword>
<name>A0AA38MKK9_9CUCU</name>
<organism evidence="2 3">
    <name type="scientific">Zophobas morio</name>
    <dbReference type="NCBI Taxonomy" id="2755281"/>
    <lineage>
        <taxon>Eukaryota</taxon>
        <taxon>Metazoa</taxon>
        <taxon>Ecdysozoa</taxon>
        <taxon>Arthropoda</taxon>
        <taxon>Hexapoda</taxon>
        <taxon>Insecta</taxon>
        <taxon>Pterygota</taxon>
        <taxon>Neoptera</taxon>
        <taxon>Endopterygota</taxon>
        <taxon>Coleoptera</taxon>
        <taxon>Polyphaga</taxon>
        <taxon>Cucujiformia</taxon>
        <taxon>Tenebrionidae</taxon>
        <taxon>Zophobas</taxon>
    </lineage>
</organism>
<sequence length="98" mass="11210">MRRRRHPAANVTTPALATREWPASRRCYLLRYTYPPPSLNHLPVHKRSITMPRCYMVKKQSNKYKDWAPEGPQGPPDSPTEGCVAPPYYTPLTNSTGE</sequence>
<feature type="region of interest" description="Disordered" evidence="1">
    <location>
        <begin position="65"/>
        <end position="98"/>
    </location>
</feature>
<reference evidence="2" key="1">
    <citation type="journal article" date="2023" name="G3 (Bethesda)">
        <title>Whole genome assemblies of Zophobas morio and Tenebrio molitor.</title>
        <authorList>
            <person name="Kaur S."/>
            <person name="Stinson S.A."/>
            <person name="diCenzo G.C."/>
        </authorList>
    </citation>
    <scope>NUCLEOTIDE SEQUENCE</scope>
    <source>
        <strain evidence="2">QUZm001</strain>
    </source>
</reference>
<dbReference type="Proteomes" id="UP001168821">
    <property type="component" value="Unassembled WGS sequence"/>
</dbReference>
<comment type="caution">
    <text evidence="2">The sequence shown here is derived from an EMBL/GenBank/DDBJ whole genome shotgun (WGS) entry which is preliminary data.</text>
</comment>
<protein>
    <submittedName>
        <fullName evidence="2">Uncharacterized protein</fullName>
    </submittedName>
</protein>
<proteinExistence type="predicted"/>
<dbReference type="EMBL" id="JALNTZ010000002">
    <property type="protein sequence ID" value="KAJ3660935.1"/>
    <property type="molecule type" value="Genomic_DNA"/>
</dbReference>